<organism evidence="4 5">
    <name type="scientific">Pseudoalteromonas piscicida</name>
    <dbReference type="NCBI Taxonomy" id="43662"/>
    <lineage>
        <taxon>Bacteria</taxon>
        <taxon>Pseudomonadati</taxon>
        <taxon>Pseudomonadota</taxon>
        <taxon>Gammaproteobacteria</taxon>
        <taxon>Alteromonadales</taxon>
        <taxon>Pseudoalteromonadaceae</taxon>
        <taxon>Pseudoalteromonas</taxon>
    </lineage>
</organism>
<evidence type="ECO:0000259" key="3">
    <source>
        <dbReference type="PROSITE" id="PS50075"/>
    </source>
</evidence>
<reference evidence="5" key="2">
    <citation type="submission" date="2019-06" db="EMBL/GenBank/DDBJ databases">
        <title>Co-occurence of chitin degradation, pigmentation and bioactivity in marine Pseudoalteromonas.</title>
        <authorList>
            <person name="Sonnenschein E.C."/>
            <person name="Bech P.K."/>
        </authorList>
    </citation>
    <scope>NUCLEOTIDE SEQUENCE [LARGE SCALE GENOMIC DNA]</scope>
    <source>
        <strain evidence="5">S1607</strain>
    </source>
</reference>
<name>A0AAQ2EUS1_PSEO7</name>
<reference evidence="4 5" key="1">
    <citation type="submission" date="2017-12" db="EMBL/GenBank/DDBJ databases">
        <authorList>
            <person name="Paulsen S."/>
            <person name="Gram L.K."/>
        </authorList>
    </citation>
    <scope>NUCLEOTIDE SEQUENCE [LARGE SCALE GENOMIC DNA]</scope>
    <source>
        <strain evidence="4 5">S1607</strain>
    </source>
</reference>
<dbReference type="Gene3D" id="1.10.1200.10">
    <property type="entry name" value="ACP-like"/>
    <property type="match status" value="1"/>
</dbReference>
<evidence type="ECO:0000313" key="5">
    <source>
        <dbReference type="Proteomes" id="UP000305423"/>
    </source>
</evidence>
<dbReference type="RefSeq" id="WP_052709775.1">
    <property type="nucleotide sequence ID" value="NZ_JASGWW010000002.1"/>
</dbReference>
<accession>A0AAQ2EUS1</accession>
<dbReference type="PROSITE" id="PS50075">
    <property type="entry name" value="CARRIER"/>
    <property type="match status" value="1"/>
</dbReference>
<feature type="domain" description="Carrier" evidence="3">
    <location>
        <begin position="19"/>
        <end position="93"/>
    </location>
</feature>
<dbReference type="Pfam" id="PF00550">
    <property type="entry name" value="PP-binding"/>
    <property type="match status" value="1"/>
</dbReference>
<dbReference type="PROSITE" id="PS00012">
    <property type="entry name" value="PHOSPHOPANTETHEINE"/>
    <property type="match status" value="1"/>
</dbReference>
<evidence type="ECO:0000313" key="4">
    <source>
        <dbReference type="EMBL" id="TMN77792.1"/>
    </source>
</evidence>
<keyword evidence="2" id="KW-0597">Phosphoprotein</keyword>
<protein>
    <submittedName>
        <fullName evidence="4">Acyl carrier protein</fullName>
    </submittedName>
</protein>
<dbReference type="Proteomes" id="UP000305423">
    <property type="component" value="Unassembled WGS sequence"/>
</dbReference>
<dbReference type="SUPFAM" id="SSF47336">
    <property type="entry name" value="ACP-like"/>
    <property type="match status" value="1"/>
</dbReference>
<dbReference type="InterPro" id="IPR036736">
    <property type="entry name" value="ACP-like_sf"/>
</dbReference>
<gene>
    <name evidence="4" type="ORF">CWB74_09775</name>
</gene>
<evidence type="ECO:0000256" key="1">
    <source>
        <dbReference type="ARBA" id="ARBA00022450"/>
    </source>
</evidence>
<dbReference type="InterPro" id="IPR009081">
    <property type="entry name" value="PP-bd_ACP"/>
</dbReference>
<proteinExistence type="predicted"/>
<dbReference type="AlphaFoldDB" id="A0AAQ2EUS1"/>
<keyword evidence="1" id="KW-0596">Phosphopantetheine</keyword>
<comment type="caution">
    <text evidence="4">The sequence shown here is derived from an EMBL/GenBank/DDBJ whole genome shotgun (WGS) entry which is preliminary data.</text>
</comment>
<dbReference type="EMBL" id="PNEL01000023">
    <property type="protein sequence ID" value="TMN77792.1"/>
    <property type="molecule type" value="Genomic_DNA"/>
</dbReference>
<dbReference type="InterPro" id="IPR006162">
    <property type="entry name" value="Ppantetheine_attach_site"/>
</dbReference>
<sequence length="94" mass="10590">MELIFQSFFHQQKTSEAIMFSLNELKTIIETRFKMDVSKTSGDTSLEDIGFDSLSQLDLAQAIHKQHGIKISDDDMESISTLDDVVNYVSGKLS</sequence>
<evidence type="ECO:0000256" key="2">
    <source>
        <dbReference type="ARBA" id="ARBA00022553"/>
    </source>
</evidence>